<evidence type="ECO:0000313" key="1">
    <source>
        <dbReference type="EMBL" id="ROV55885.1"/>
    </source>
</evidence>
<comment type="caution">
    <text evidence="1">The sequence shown here is derived from an EMBL/GenBank/DDBJ whole genome shotgun (WGS) entry which is preliminary data.</text>
</comment>
<reference evidence="1 2" key="1">
    <citation type="submission" date="2018-11" db="EMBL/GenBank/DDBJ databases">
        <title>Vibrio ponticus strain CAIM 1751 pathogenic for the snapper Lutjanus guttatus.</title>
        <authorList>
            <person name="Soto-Rodriguez S."/>
            <person name="Lozano-Olvera R."/>
            <person name="Gomez-Gil B."/>
        </authorList>
    </citation>
    <scope>NUCLEOTIDE SEQUENCE [LARGE SCALE GENOMIC DNA]</scope>
    <source>
        <strain evidence="1 2">CAIM 1751</strain>
    </source>
</reference>
<dbReference type="AlphaFoldDB" id="A0A3N3DN15"/>
<gene>
    <name evidence="1" type="ORF">EGH82_23685</name>
</gene>
<sequence>MSAIFIHDADSILPDSNMFCLLKTVRQNPRTLECVFVYSINEYFENFTNNNKLLFCQLSKLLKSNVYSEEKHHF</sequence>
<evidence type="ECO:0000313" key="2">
    <source>
        <dbReference type="Proteomes" id="UP000278792"/>
    </source>
</evidence>
<name>A0A3N3DN15_9VIBR</name>
<proteinExistence type="predicted"/>
<organism evidence="1 2">
    <name type="scientific">Vibrio ponticus</name>
    <dbReference type="NCBI Taxonomy" id="265668"/>
    <lineage>
        <taxon>Bacteria</taxon>
        <taxon>Pseudomonadati</taxon>
        <taxon>Pseudomonadota</taxon>
        <taxon>Gammaproteobacteria</taxon>
        <taxon>Vibrionales</taxon>
        <taxon>Vibrionaceae</taxon>
        <taxon>Vibrio</taxon>
    </lineage>
</organism>
<dbReference type="EMBL" id="RKIK01000207">
    <property type="protein sequence ID" value="ROV55885.1"/>
    <property type="molecule type" value="Genomic_DNA"/>
</dbReference>
<protein>
    <submittedName>
        <fullName evidence="1">Uncharacterized protein</fullName>
    </submittedName>
</protein>
<accession>A0A3N3DN15</accession>
<dbReference type="Proteomes" id="UP000278792">
    <property type="component" value="Unassembled WGS sequence"/>
</dbReference>